<evidence type="ECO:0000313" key="1">
    <source>
        <dbReference type="EMBL" id="QOR60340.1"/>
    </source>
</evidence>
<accession>A0A7S6NYZ0</accession>
<organism evidence="1">
    <name type="scientific">Bathycoccus sp. RCC716 virus 2</name>
    <dbReference type="NCBI Taxonomy" id="2530039"/>
    <lineage>
        <taxon>Viruses</taxon>
        <taxon>Varidnaviria</taxon>
        <taxon>Bamfordvirae</taxon>
        <taxon>Nucleocytoviricota</taxon>
        <taxon>Megaviricetes</taxon>
        <taxon>Algavirales</taxon>
        <taxon>Phycodnaviridae</taxon>
        <taxon>Prasinovirus</taxon>
    </lineage>
</organism>
<name>A0A7S6NYZ0_9PHYC</name>
<proteinExistence type="predicted"/>
<dbReference type="EMBL" id="MK522038">
    <property type="protein sequence ID" value="QOR60340.1"/>
    <property type="molecule type" value="Genomic_DNA"/>
</dbReference>
<sequence length="93" mass="10718">MFPFYSSVCRLFQTSIKNVPSEVIDTPTLSKTVSKVSLIDNDKIMLLPDNKSSDNLVSVNDVGERVILEYSKFDPLFMHYRPKSKKIKIKYTQ</sequence>
<protein>
    <submittedName>
        <fullName evidence="1">Uncharacterized protein</fullName>
    </submittedName>
</protein>
<reference evidence="1" key="1">
    <citation type="submission" date="2019-02" db="EMBL/GenBank/DDBJ databases">
        <authorList>
            <person name="Bachy C."/>
            <person name="Yung C.-M."/>
            <person name="Roux S."/>
            <person name="Sullivan M.B."/>
            <person name="Worden A.Z."/>
        </authorList>
    </citation>
    <scope>NUCLEOTIDE SEQUENCE</scope>
    <source>
        <strain evidence="1">BII-V2</strain>
    </source>
</reference>